<dbReference type="OrthoDB" id="8807260at2"/>
<comment type="catalytic activity">
    <reaction evidence="1">
        <text>ATP + protein L-histidine = ADP + protein N-phospho-L-histidine.</text>
        <dbReference type="EC" id="2.7.13.3"/>
    </reaction>
</comment>
<dbReference type="InterPro" id="IPR003594">
    <property type="entry name" value="HATPase_dom"/>
</dbReference>
<dbReference type="SUPFAM" id="SSF47384">
    <property type="entry name" value="Homodimeric domain of signal transducing histidine kinase"/>
    <property type="match status" value="1"/>
</dbReference>
<dbReference type="EMBL" id="NIOF01000012">
    <property type="protein sequence ID" value="OWQ85758.1"/>
    <property type="molecule type" value="Genomic_DNA"/>
</dbReference>
<evidence type="ECO:0000313" key="6">
    <source>
        <dbReference type="Proteomes" id="UP000197468"/>
    </source>
</evidence>
<dbReference type="SMART" id="SM00388">
    <property type="entry name" value="HisKA"/>
    <property type="match status" value="1"/>
</dbReference>
<dbReference type="GO" id="GO:0000155">
    <property type="term" value="F:phosphorelay sensor kinase activity"/>
    <property type="evidence" value="ECO:0007669"/>
    <property type="project" value="InterPro"/>
</dbReference>
<evidence type="ECO:0000256" key="1">
    <source>
        <dbReference type="ARBA" id="ARBA00000085"/>
    </source>
</evidence>
<dbReference type="Gene3D" id="3.30.450.40">
    <property type="match status" value="1"/>
</dbReference>
<dbReference type="InterPro" id="IPR004358">
    <property type="entry name" value="Sig_transdc_His_kin-like_C"/>
</dbReference>
<comment type="caution">
    <text evidence="5">The sequence shown here is derived from an EMBL/GenBank/DDBJ whole genome shotgun (WGS) entry which is preliminary data.</text>
</comment>
<dbReference type="PANTHER" id="PTHR43547:SF2">
    <property type="entry name" value="HYBRID SIGNAL TRANSDUCTION HISTIDINE KINASE C"/>
    <property type="match status" value="1"/>
</dbReference>
<organism evidence="5 6">
    <name type="scientific">Roseateles aquatilis</name>
    <dbReference type="NCBI Taxonomy" id="431061"/>
    <lineage>
        <taxon>Bacteria</taxon>
        <taxon>Pseudomonadati</taxon>
        <taxon>Pseudomonadota</taxon>
        <taxon>Betaproteobacteria</taxon>
        <taxon>Burkholderiales</taxon>
        <taxon>Sphaerotilaceae</taxon>
        <taxon>Roseateles</taxon>
    </lineage>
</organism>
<dbReference type="InterPro" id="IPR036890">
    <property type="entry name" value="HATPase_C_sf"/>
</dbReference>
<keyword evidence="6" id="KW-1185">Reference proteome</keyword>
<dbReference type="Proteomes" id="UP000197468">
    <property type="component" value="Unassembled WGS sequence"/>
</dbReference>
<dbReference type="CDD" id="cd00082">
    <property type="entry name" value="HisKA"/>
    <property type="match status" value="1"/>
</dbReference>
<evidence type="ECO:0000259" key="4">
    <source>
        <dbReference type="PROSITE" id="PS50109"/>
    </source>
</evidence>
<dbReference type="RefSeq" id="WP_088387061.1">
    <property type="nucleotide sequence ID" value="NZ_NIOF01000012.1"/>
</dbReference>
<keyword evidence="3" id="KW-0597">Phosphoprotein</keyword>
<dbReference type="SUPFAM" id="SSF55874">
    <property type="entry name" value="ATPase domain of HSP90 chaperone/DNA topoisomerase II/histidine kinase"/>
    <property type="match status" value="1"/>
</dbReference>
<dbReference type="CDD" id="cd00075">
    <property type="entry name" value="HATPase"/>
    <property type="match status" value="1"/>
</dbReference>
<dbReference type="InterPro" id="IPR029016">
    <property type="entry name" value="GAF-like_dom_sf"/>
</dbReference>
<evidence type="ECO:0000256" key="3">
    <source>
        <dbReference type="ARBA" id="ARBA00022553"/>
    </source>
</evidence>
<dbReference type="InterPro" id="IPR005467">
    <property type="entry name" value="His_kinase_dom"/>
</dbReference>
<name>A0A246IZI7_9BURK</name>
<gene>
    <name evidence="5" type="ORF">CDN99_21635</name>
</gene>
<evidence type="ECO:0000256" key="2">
    <source>
        <dbReference type="ARBA" id="ARBA00012438"/>
    </source>
</evidence>
<dbReference type="Pfam" id="PF01590">
    <property type="entry name" value="GAF"/>
    <property type="match status" value="1"/>
</dbReference>
<dbReference type="InterPro" id="IPR036097">
    <property type="entry name" value="HisK_dim/P_sf"/>
</dbReference>
<dbReference type="Pfam" id="PF00512">
    <property type="entry name" value="HisKA"/>
    <property type="match status" value="1"/>
</dbReference>
<dbReference type="SMART" id="SM00065">
    <property type="entry name" value="GAF"/>
    <property type="match status" value="1"/>
</dbReference>
<dbReference type="InterPro" id="IPR003018">
    <property type="entry name" value="GAF"/>
</dbReference>
<reference evidence="5 6" key="1">
    <citation type="journal article" date="2008" name="Int. J. Syst. Evol. Microbiol.">
        <title>Description of Roseateles aquatilis sp. nov. and Roseateles terrae sp. nov., in the class Betaproteobacteria, and emended description of the genus Roseateles.</title>
        <authorList>
            <person name="Gomila M."/>
            <person name="Bowien B."/>
            <person name="Falsen E."/>
            <person name="Moore E.R."/>
            <person name="Lalucat J."/>
        </authorList>
    </citation>
    <scope>NUCLEOTIDE SEQUENCE [LARGE SCALE GENOMIC DNA]</scope>
    <source>
        <strain evidence="5 6">CCUG 48205</strain>
    </source>
</reference>
<dbReference type="InterPro" id="IPR003661">
    <property type="entry name" value="HisK_dim/P_dom"/>
</dbReference>
<evidence type="ECO:0000313" key="5">
    <source>
        <dbReference type="EMBL" id="OWQ85758.1"/>
    </source>
</evidence>
<dbReference type="PRINTS" id="PR00344">
    <property type="entry name" value="BCTRLSENSOR"/>
</dbReference>
<feature type="domain" description="Histidine kinase" evidence="4">
    <location>
        <begin position="189"/>
        <end position="403"/>
    </location>
</feature>
<dbReference type="EC" id="2.7.13.3" evidence="2"/>
<dbReference type="Gene3D" id="1.10.287.130">
    <property type="match status" value="1"/>
</dbReference>
<dbReference type="AlphaFoldDB" id="A0A246IZI7"/>
<dbReference type="PROSITE" id="PS50109">
    <property type="entry name" value="HIS_KIN"/>
    <property type="match status" value="1"/>
</dbReference>
<dbReference type="SUPFAM" id="SSF55781">
    <property type="entry name" value="GAF domain-like"/>
    <property type="match status" value="1"/>
</dbReference>
<dbReference type="SMART" id="SM00387">
    <property type="entry name" value="HATPase_c"/>
    <property type="match status" value="1"/>
</dbReference>
<protein>
    <recommendedName>
        <fullName evidence="2">histidine kinase</fullName>
        <ecNumber evidence="2">2.7.13.3</ecNumber>
    </recommendedName>
</protein>
<dbReference type="Gene3D" id="3.30.565.10">
    <property type="entry name" value="Histidine kinase-like ATPase, C-terminal domain"/>
    <property type="match status" value="1"/>
</dbReference>
<sequence>MTDPDPAQQPAFNPVQDLRDIESLDIVTALLEVVCETAGVGFAAIARVTETTWTAMAVRDAISFGLKPGEQLDIHSTLCKEVRQSRQVIVIDQASLDPVYANHHTPRLFGIESYISVPIVLSDGMYFGNLCALDRRPARMSEARIVNMFSLFARLIALQLENHRRAKEDAAVLGVERANSALREQFIAIMGHDLRNPLAGMQAGVTVLQRVPNDPDIVGRIANRMAGSVRRMSLLVDDVVDFARGRLGGGFGLDLRWEEGLDEALDHVVAELRSIYPDRRVEARIRIDQAVRCDKSRVEQLVSNLLANALFHGDATSPVELNADVDGDLLRIAVTNQGEAIDPAFLPRMFEAYSQGRMSGSRNGLGLGLFICAQVARGHGGTIAVSSSVADGTRFVAALPLAGPA</sequence>
<accession>A0A246IZI7</accession>
<proteinExistence type="predicted"/>
<dbReference type="Pfam" id="PF02518">
    <property type="entry name" value="HATPase_c"/>
    <property type="match status" value="1"/>
</dbReference>
<dbReference type="PANTHER" id="PTHR43547">
    <property type="entry name" value="TWO-COMPONENT HISTIDINE KINASE"/>
    <property type="match status" value="1"/>
</dbReference>